<evidence type="ECO:0000256" key="1">
    <source>
        <dbReference type="SAM" id="MobiDB-lite"/>
    </source>
</evidence>
<reference evidence="2" key="2">
    <citation type="journal article" date="2020" name="Nat. Commun.">
        <title>Large-scale genome sequencing of mycorrhizal fungi provides insights into the early evolution of symbiotic traits.</title>
        <authorList>
            <person name="Miyauchi S."/>
            <person name="Kiss E."/>
            <person name="Kuo A."/>
            <person name="Drula E."/>
            <person name="Kohler A."/>
            <person name="Sanchez-Garcia M."/>
            <person name="Morin E."/>
            <person name="Andreopoulos B."/>
            <person name="Barry K.W."/>
            <person name="Bonito G."/>
            <person name="Buee M."/>
            <person name="Carver A."/>
            <person name="Chen C."/>
            <person name="Cichocki N."/>
            <person name="Clum A."/>
            <person name="Culley D."/>
            <person name="Crous P.W."/>
            <person name="Fauchery L."/>
            <person name="Girlanda M."/>
            <person name="Hayes R.D."/>
            <person name="Keri Z."/>
            <person name="LaButti K."/>
            <person name="Lipzen A."/>
            <person name="Lombard V."/>
            <person name="Magnuson J."/>
            <person name="Maillard F."/>
            <person name="Murat C."/>
            <person name="Nolan M."/>
            <person name="Ohm R.A."/>
            <person name="Pangilinan J."/>
            <person name="Pereira M.F."/>
            <person name="Perotto S."/>
            <person name="Peter M."/>
            <person name="Pfister S."/>
            <person name="Riley R."/>
            <person name="Sitrit Y."/>
            <person name="Stielow J.B."/>
            <person name="Szollosi G."/>
            <person name="Zifcakova L."/>
            <person name="Stursova M."/>
            <person name="Spatafora J.W."/>
            <person name="Tedersoo L."/>
            <person name="Vaario L.M."/>
            <person name="Yamada A."/>
            <person name="Yan M."/>
            <person name="Wang P."/>
            <person name="Xu J."/>
            <person name="Bruns T."/>
            <person name="Baldrian P."/>
            <person name="Vilgalys R."/>
            <person name="Dunand C."/>
            <person name="Henrissat B."/>
            <person name="Grigoriev I.V."/>
            <person name="Hibbett D."/>
            <person name="Nagy L.G."/>
            <person name="Martin F.M."/>
        </authorList>
    </citation>
    <scope>NUCLEOTIDE SEQUENCE</scope>
    <source>
        <strain evidence="2">Prilba</strain>
    </source>
</reference>
<dbReference type="Proteomes" id="UP000759537">
    <property type="component" value="Unassembled WGS sequence"/>
</dbReference>
<feature type="compositionally biased region" description="Basic and acidic residues" evidence="1">
    <location>
        <begin position="127"/>
        <end position="142"/>
    </location>
</feature>
<accession>A0A9P5JXA2</accession>
<proteinExistence type="predicted"/>
<evidence type="ECO:0000313" key="2">
    <source>
        <dbReference type="EMBL" id="KAF8468589.1"/>
    </source>
</evidence>
<feature type="region of interest" description="Disordered" evidence="1">
    <location>
        <begin position="154"/>
        <end position="177"/>
    </location>
</feature>
<name>A0A9P5JXA2_9AGAM</name>
<organism evidence="2 3">
    <name type="scientific">Russula ochroleuca</name>
    <dbReference type="NCBI Taxonomy" id="152965"/>
    <lineage>
        <taxon>Eukaryota</taxon>
        <taxon>Fungi</taxon>
        <taxon>Dikarya</taxon>
        <taxon>Basidiomycota</taxon>
        <taxon>Agaricomycotina</taxon>
        <taxon>Agaricomycetes</taxon>
        <taxon>Russulales</taxon>
        <taxon>Russulaceae</taxon>
        <taxon>Russula</taxon>
    </lineage>
</organism>
<keyword evidence="3" id="KW-1185">Reference proteome</keyword>
<sequence length="177" mass="19531">MSFGGLAPTAVLLTMMRRRRSSARRALALAIGARGGAAAQHAGGVVEHARANHPLSSLSSTARSLRRHNTLPHTSSRSYLSQPFNNPPNGLGQARTTLRARTPRTTSRREQDIPPEGYSAATSIPRPQDRCRGLGPRSERVRTRAGTRLRRPIGRRRATPNRTGTRVERTGRRDRYI</sequence>
<reference evidence="2" key="1">
    <citation type="submission" date="2019-10" db="EMBL/GenBank/DDBJ databases">
        <authorList>
            <consortium name="DOE Joint Genome Institute"/>
            <person name="Kuo A."/>
            <person name="Miyauchi S."/>
            <person name="Kiss E."/>
            <person name="Drula E."/>
            <person name="Kohler A."/>
            <person name="Sanchez-Garcia M."/>
            <person name="Andreopoulos B."/>
            <person name="Barry K.W."/>
            <person name="Bonito G."/>
            <person name="Buee M."/>
            <person name="Carver A."/>
            <person name="Chen C."/>
            <person name="Cichocki N."/>
            <person name="Clum A."/>
            <person name="Culley D."/>
            <person name="Crous P.W."/>
            <person name="Fauchery L."/>
            <person name="Girlanda M."/>
            <person name="Hayes R."/>
            <person name="Keri Z."/>
            <person name="LaButti K."/>
            <person name="Lipzen A."/>
            <person name="Lombard V."/>
            <person name="Magnuson J."/>
            <person name="Maillard F."/>
            <person name="Morin E."/>
            <person name="Murat C."/>
            <person name="Nolan M."/>
            <person name="Ohm R."/>
            <person name="Pangilinan J."/>
            <person name="Pereira M."/>
            <person name="Perotto S."/>
            <person name="Peter M."/>
            <person name="Riley R."/>
            <person name="Sitrit Y."/>
            <person name="Stielow B."/>
            <person name="Szollosi G."/>
            <person name="Zifcakova L."/>
            <person name="Stursova M."/>
            <person name="Spatafora J.W."/>
            <person name="Tedersoo L."/>
            <person name="Vaario L.-M."/>
            <person name="Yamada A."/>
            <person name="Yan M."/>
            <person name="Wang P."/>
            <person name="Xu J."/>
            <person name="Bruns T."/>
            <person name="Baldrian P."/>
            <person name="Vilgalys R."/>
            <person name="Henrissat B."/>
            <person name="Grigoriev I.V."/>
            <person name="Hibbett D."/>
            <person name="Nagy L.G."/>
            <person name="Martin F.M."/>
        </authorList>
    </citation>
    <scope>NUCLEOTIDE SEQUENCE</scope>
    <source>
        <strain evidence="2">Prilba</strain>
    </source>
</reference>
<dbReference type="EMBL" id="WHVB01000031">
    <property type="protein sequence ID" value="KAF8468589.1"/>
    <property type="molecule type" value="Genomic_DNA"/>
</dbReference>
<feature type="compositionally biased region" description="Polar residues" evidence="1">
    <location>
        <begin position="71"/>
        <end position="88"/>
    </location>
</feature>
<protein>
    <submittedName>
        <fullName evidence="2">Uncharacterized protein</fullName>
    </submittedName>
</protein>
<feature type="region of interest" description="Disordered" evidence="1">
    <location>
        <begin position="56"/>
        <end position="142"/>
    </location>
</feature>
<feature type="non-terminal residue" evidence="2">
    <location>
        <position position="177"/>
    </location>
</feature>
<feature type="compositionally biased region" description="Basic and acidic residues" evidence="1">
    <location>
        <begin position="165"/>
        <end position="177"/>
    </location>
</feature>
<comment type="caution">
    <text evidence="2">The sequence shown here is derived from an EMBL/GenBank/DDBJ whole genome shotgun (WGS) entry which is preliminary data.</text>
</comment>
<gene>
    <name evidence="2" type="ORF">DFH94DRAFT_775957</name>
</gene>
<dbReference type="AlphaFoldDB" id="A0A9P5JXA2"/>
<feature type="compositionally biased region" description="Low complexity" evidence="1">
    <location>
        <begin position="95"/>
        <end position="105"/>
    </location>
</feature>
<evidence type="ECO:0000313" key="3">
    <source>
        <dbReference type="Proteomes" id="UP000759537"/>
    </source>
</evidence>